<dbReference type="FunFam" id="3.30.300.160:FF:000002">
    <property type="entry name" value="Type II secretion system protein E"/>
    <property type="match status" value="1"/>
</dbReference>
<dbReference type="OrthoDB" id="9804785at2"/>
<dbReference type="SUPFAM" id="SSF52540">
    <property type="entry name" value="P-loop containing nucleoside triphosphate hydrolases"/>
    <property type="match status" value="1"/>
</dbReference>
<reference evidence="7" key="1">
    <citation type="journal article" date="2014" name="Environ. Microbiol.">
        <title>Comparative genomics of the marine bacterial genus Glaciecola reveals the high degree of genomic diversity and genomic characteristic for cold adaptation.</title>
        <authorList>
            <person name="Qin Q.L."/>
            <person name="Xie B.B."/>
            <person name="Yu Y."/>
            <person name="Shu Y.L."/>
            <person name="Rong J.C."/>
            <person name="Zhang Y.J."/>
            <person name="Zhao D.L."/>
            <person name="Chen X.L."/>
            <person name="Zhang X.Y."/>
            <person name="Chen B."/>
            <person name="Zhou B.C."/>
            <person name="Zhang Y.Z."/>
        </authorList>
    </citation>
    <scope>NUCLEOTIDE SEQUENCE [LARGE SCALE GENOMIC DNA]</scope>
    <source>
        <strain evidence="7">LMG 21857</strain>
    </source>
</reference>
<dbReference type="Gene3D" id="3.30.450.90">
    <property type="match status" value="1"/>
</dbReference>
<dbReference type="InterPro" id="IPR027417">
    <property type="entry name" value="P-loop_NTPase"/>
</dbReference>
<dbReference type="InterPro" id="IPR037257">
    <property type="entry name" value="T2SS_E_N_sf"/>
</dbReference>
<dbReference type="GO" id="GO:0005886">
    <property type="term" value="C:plasma membrane"/>
    <property type="evidence" value="ECO:0007669"/>
    <property type="project" value="TreeGrafter"/>
</dbReference>
<keyword evidence="3" id="KW-0067">ATP-binding</keyword>
<feature type="domain" description="Bacterial type II secretion system protein E" evidence="5">
    <location>
        <begin position="380"/>
        <end position="394"/>
    </location>
</feature>
<dbReference type="RefSeq" id="WP_007105875.1">
    <property type="nucleotide sequence ID" value="NZ_BAER01000093.1"/>
</dbReference>
<comment type="similarity">
    <text evidence="1">Belongs to the GSP E family.</text>
</comment>
<name>K6YN37_9ALTE</name>
<accession>K6YN37</accession>
<dbReference type="Pfam" id="PF05157">
    <property type="entry name" value="MshEN"/>
    <property type="match status" value="1"/>
</dbReference>
<dbReference type="InterPro" id="IPR007831">
    <property type="entry name" value="T2SS_GspE_N"/>
</dbReference>
<organism evidence="6 7">
    <name type="scientific">Paraglaciecola polaris LMG 21857</name>
    <dbReference type="NCBI Taxonomy" id="1129793"/>
    <lineage>
        <taxon>Bacteria</taxon>
        <taxon>Pseudomonadati</taxon>
        <taxon>Pseudomonadota</taxon>
        <taxon>Gammaproteobacteria</taxon>
        <taxon>Alteromonadales</taxon>
        <taxon>Alteromonadaceae</taxon>
        <taxon>Paraglaciecola</taxon>
    </lineage>
</organism>
<proteinExistence type="inferred from homology"/>
<dbReference type="AlphaFoldDB" id="K6YN37"/>
<keyword evidence="2" id="KW-0547">Nucleotide-binding</keyword>
<dbReference type="EMBL" id="BAER01000093">
    <property type="protein sequence ID" value="GAC34109.1"/>
    <property type="molecule type" value="Genomic_DNA"/>
</dbReference>
<dbReference type="InterPro" id="IPR001482">
    <property type="entry name" value="T2SS/T4SS_dom"/>
</dbReference>
<dbReference type="Pfam" id="PF00437">
    <property type="entry name" value="T2SSE"/>
    <property type="match status" value="1"/>
</dbReference>
<evidence type="ECO:0000256" key="4">
    <source>
        <dbReference type="SAM" id="MobiDB-lite"/>
    </source>
</evidence>
<evidence type="ECO:0000256" key="1">
    <source>
        <dbReference type="ARBA" id="ARBA00006611"/>
    </source>
</evidence>
<dbReference type="CDD" id="cd01129">
    <property type="entry name" value="PulE-GspE-like"/>
    <property type="match status" value="1"/>
</dbReference>
<feature type="region of interest" description="Disordered" evidence="4">
    <location>
        <begin position="568"/>
        <end position="628"/>
    </location>
</feature>
<evidence type="ECO:0000313" key="7">
    <source>
        <dbReference type="Proteomes" id="UP000006322"/>
    </source>
</evidence>
<dbReference type="GO" id="GO:0016887">
    <property type="term" value="F:ATP hydrolysis activity"/>
    <property type="evidence" value="ECO:0007669"/>
    <property type="project" value="TreeGrafter"/>
</dbReference>
<dbReference type="FunFam" id="3.40.50.300:FF:000398">
    <property type="entry name" value="Type IV pilus assembly ATPase PilB"/>
    <property type="match status" value="1"/>
</dbReference>
<protein>
    <submittedName>
        <fullName evidence="6">General secretion pathway protein E</fullName>
    </submittedName>
</protein>
<evidence type="ECO:0000259" key="5">
    <source>
        <dbReference type="PROSITE" id="PS00662"/>
    </source>
</evidence>
<dbReference type="Proteomes" id="UP000006322">
    <property type="component" value="Unassembled WGS sequence"/>
</dbReference>
<evidence type="ECO:0000256" key="2">
    <source>
        <dbReference type="ARBA" id="ARBA00022741"/>
    </source>
</evidence>
<comment type="caution">
    <text evidence="6">The sequence shown here is derived from an EMBL/GenBank/DDBJ whole genome shotgun (WGS) entry which is preliminary data.</text>
</comment>
<dbReference type="PANTHER" id="PTHR30258">
    <property type="entry name" value="TYPE II SECRETION SYSTEM PROTEIN GSPE-RELATED"/>
    <property type="match status" value="1"/>
</dbReference>
<dbReference type="Gene3D" id="3.30.300.160">
    <property type="entry name" value="Type II secretion system, protein E, N-terminal domain"/>
    <property type="match status" value="1"/>
</dbReference>
<dbReference type="PROSITE" id="PS00662">
    <property type="entry name" value="T2SP_E"/>
    <property type="match status" value="1"/>
</dbReference>
<sequence>MKPKTKIRLGDLLVQEGIISEEQLMQTLSAQKQSGRKLGHMLIELGFVSENQLLTFLSQHLGVPLIDISQYQVSVEAVLLLPEVQARRYRALVLEDKGDHLLVAMSDPADLAALDILSGVLPKRVKVAVVSDAQLFQAYDRFYRRTEDIASFAQELAEEYQDDEEFDFDTGVDNEQDTAVARLLQSIFEDALQTKASDIHIEPDNDMLRIRLRVDGVLQENIIKEKNIASALVLRLKLMSGLDISEKRLPQDGRTNMRIKGHSIDVRVSTMPVQNGESVVMRLLDQSAGVLSLDQTGMPGPLLKRFRVLLKRPHGMILVTGPTGSGKTTTLYGALSELNQPSTKIITVEDPVEYRLPRINQVQTNNKIGLNFSSILRTTLRQDPDIIMVGEMRDQETAEIGLRGALTGHLVLSTLHTNDAASSAVRLLDMGAPGYLVASSLRAVIAQRLVRKVCESCSETYTPTPEETLWLKNIDPQISNVTFRRGRGCQTCNNTGYRGRVGVFELLEMTESMMNALKLNDSIRFGQAAQLSPGFVPLAKVALTYAKMGITTVDEVLKLIEMVADERSEAPDIEQEELFEQAQEGADSIQTPEPAELPVTEQAQPTSSSDSFSFELEPRDDNPGGGHG</sequence>
<dbReference type="FunFam" id="3.30.450.90:FF:000001">
    <property type="entry name" value="Type II secretion system ATPase GspE"/>
    <property type="match status" value="1"/>
</dbReference>
<dbReference type="Gene3D" id="1.10.40.70">
    <property type="match status" value="1"/>
</dbReference>
<evidence type="ECO:0000256" key="3">
    <source>
        <dbReference type="ARBA" id="ARBA00022840"/>
    </source>
</evidence>
<dbReference type="STRING" id="1129793.GPLA_3219"/>
<dbReference type="PANTHER" id="PTHR30258:SF29">
    <property type="entry name" value="MSHA PILUS ASSEMBLY ATPASE MSHE"/>
    <property type="match status" value="1"/>
</dbReference>
<gene>
    <name evidence="6" type="primary">epsE</name>
    <name evidence="6" type="ORF">GPLA_3219</name>
</gene>
<dbReference type="GO" id="GO:0005524">
    <property type="term" value="F:ATP binding"/>
    <property type="evidence" value="ECO:0007669"/>
    <property type="project" value="UniProtKB-KW"/>
</dbReference>
<dbReference type="SUPFAM" id="SSF160246">
    <property type="entry name" value="EspE N-terminal domain-like"/>
    <property type="match status" value="1"/>
</dbReference>
<feature type="compositionally biased region" description="Polar residues" evidence="4">
    <location>
        <begin position="601"/>
        <end position="612"/>
    </location>
</feature>
<evidence type="ECO:0000313" key="6">
    <source>
        <dbReference type="EMBL" id="GAC34109.1"/>
    </source>
</evidence>
<keyword evidence="7" id="KW-1185">Reference proteome</keyword>
<dbReference type="Gene3D" id="3.40.50.300">
    <property type="entry name" value="P-loop containing nucleotide triphosphate hydrolases"/>
    <property type="match status" value="1"/>
</dbReference>